<dbReference type="Pfam" id="PF01476">
    <property type="entry name" value="LysM"/>
    <property type="match status" value="1"/>
</dbReference>
<dbReference type="SMART" id="SM00257">
    <property type="entry name" value="LysM"/>
    <property type="match status" value="1"/>
</dbReference>
<protein>
    <recommendedName>
        <fullName evidence="2">chitinase</fullName>
        <ecNumber evidence="2">3.2.1.14</ecNumber>
    </recommendedName>
</protein>
<dbReference type="Gene3D" id="3.10.350.10">
    <property type="entry name" value="LysM domain"/>
    <property type="match status" value="1"/>
</dbReference>
<gene>
    <name evidence="7" type="ORF">M747DRAFT_243592</name>
</gene>
<dbReference type="Gene3D" id="3.30.60.10">
    <property type="entry name" value="Endochitinase-like"/>
    <property type="match status" value="1"/>
</dbReference>
<dbReference type="GO" id="GO:0005975">
    <property type="term" value="P:carbohydrate metabolic process"/>
    <property type="evidence" value="ECO:0007669"/>
    <property type="project" value="InterPro"/>
</dbReference>
<evidence type="ECO:0000313" key="8">
    <source>
        <dbReference type="Proteomes" id="UP000253845"/>
    </source>
</evidence>
<dbReference type="SUPFAM" id="SSF54106">
    <property type="entry name" value="LysM domain"/>
    <property type="match status" value="1"/>
</dbReference>
<dbReference type="InterPro" id="IPR036779">
    <property type="entry name" value="LysM_dom_sf"/>
</dbReference>
<keyword evidence="5" id="KW-0326">Glycosidase</keyword>
<dbReference type="Gene3D" id="3.20.20.80">
    <property type="entry name" value="Glycosidases"/>
    <property type="match status" value="1"/>
</dbReference>
<dbReference type="EMBL" id="KZ851933">
    <property type="protein sequence ID" value="RDH17061.1"/>
    <property type="molecule type" value="Genomic_DNA"/>
</dbReference>
<evidence type="ECO:0000256" key="5">
    <source>
        <dbReference type="ARBA" id="ARBA00023295"/>
    </source>
</evidence>
<dbReference type="GO" id="GO:0008843">
    <property type="term" value="F:endochitinase activity"/>
    <property type="evidence" value="ECO:0007669"/>
    <property type="project" value="UniProtKB-EC"/>
</dbReference>
<evidence type="ECO:0000259" key="6">
    <source>
        <dbReference type="PROSITE" id="PS51782"/>
    </source>
</evidence>
<dbReference type="SMART" id="SM00636">
    <property type="entry name" value="Glyco_18"/>
    <property type="match status" value="1"/>
</dbReference>
<dbReference type="InterPro" id="IPR036861">
    <property type="entry name" value="Endochitinase-like_sf"/>
</dbReference>
<dbReference type="SUPFAM" id="SSF54556">
    <property type="entry name" value="Chitinase insertion domain"/>
    <property type="match status" value="1"/>
</dbReference>
<keyword evidence="7" id="KW-0378">Hydrolase</keyword>
<evidence type="ECO:0000256" key="3">
    <source>
        <dbReference type="ARBA" id="ARBA00022669"/>
    </source>
</evidence>
<comment type="similarity">
    <text evidence="1">Belongs to the glycosyl hydrolase 18 family. Chitinase class V subfamily.</text>
</comment>
<accession>A0A370BV89</accession>
<dbReference type="VEuPathDB" id="FungiDB:M747DRAFT_243592"/>
<dbReference type="InterPro" id="IPR018392">
    <property type="entry name" value="LysM"/>
</dbReference>
<dbReference type="Pfam" id="PF00704">
    <property type="entry name" value="Glyco_hydro_18"/>
    <property type="match status" value="1"/>
</dbReference>
<dbReference type="InterPro" id="IPR011583">
    <property type="entry name" value="Chitinase_II/V-like_cat"/>
</dbReference>
<dbReference type="Proteomes" id="UP000253845">
    <property type="component" value="Unassembled WGS sequence"/>
</dbReference>
<dbReference type="InterPro" id="IPR029070">
    <property type="entry name" value="Chitinase_insertion_sf"/>
</dbReference>
<dbReference type="CDD" id="cd00035">
    <property type="entry name" value="ChtBD1"/>
    <property type="match status" value="1"/>
</dbReference>
<evidence type="ECO:0000256" key="1">
    <source>
        <dbReference type="ARBA" id="ARBA00008682"/>
    </source>
</evidence>
<dbReference type="InterPro" id="IPR053214">
    <property type="entry name" value="LysM12-like"/>
</dbReference>
<dbReference type="CDD" id="cd00118">
    <property type="entry name" value="LysM"/>
    <property type="match status" value="2"/>
</dbReference>
<dbReference type="SUPFAM" id="SSF55486">
    <property type="entry name" value="Metalloproteases ('zincins'), catalytic domain"/>
    <property type="match status" value="1"/>
</dbReference>
<dbReference type="Pfam" id="PF25139">
    <property type="entry name" value="LysM14_C"/>
    <property type="match status" value="1"/>
</dbReference>
<reference evidence="7 8" key="1">
    <citation type="submission" date="2018-07" db="EMBL/GenBank/DDBJ databases">
        <title>Section-level genome sequencing of Aspergillus section Nigri to investigate inter- and intra-species variation.</title>
        <authorList>
            <consortium name="DOE Joint Genome Institute"/>
            <person name="Vesth T.C."/>
            <person name="Nybo J.L."/>
            <person name="Theobald S."/>
            <person name="Frisvad J.C."/>
            <person name="Larsen T.O."/>
            <person name="Nielsen K.F."/>
            <person name="Hoof J.B."/>
            <person name="Brandl J."/>
            <person name="Salamov A."/>
            <person name="Riley R."/>
            <person name="Gladden J.M."/>
            <person name="Phatale P."/>
            <person name="Nielsen M.T."/>
            <person name="Lyhne E.K."/>
            <person name="Kogle M.E."/>
            <person name="Strasser K."/>
            <person name="McDonnell E."/>
            <person name="Barry K."/>
            <person name="Clum A."/>
            <person name="Chen C."/>
            <person name="Nolan M."/>
            <person name="Sandor L."/>
            <person name="Kuo A."/>
            <person name="Lipzen A."/>
            <person name="Hainaut M."/>
            <person name="Drula E."/>
            <person name="Tsang A."/>
            <person name="Magnuson J.K."/>
            <person name="Henrissat B."/>
            <person name="Wiebenga A."/>
            <person name="Simmons B.A."/>
            <person name="Makela M.R."/>
            <person name="De vries R.P."/>
            <person name="Grigoriev I.V."/>
            <person name="Mortensen U.H."/>
            <person name="Baker S.E."/>
            <person name="Andersen M.R."/>
        </authorList>
    </citation>
    <scope>NUCLEOTIDE SEQUENCE [LARGE SCALE GENOMIC DNA]</scope>
    <source>
        <strain evidence="7 8">ATCC 13496</strain>
    </source>
</reference>
<keyword evidence="4" id="KW-0843">Virulence</keyword>
<dbReference type="InterPro" id="IPR057277">
    <property type="entry name" value="LysM_C"/>
</dbReference>
<keyword evidence="3" id="KW-0147">Chitin-binding</keyword>
<name>A0A370BV89_ASPNG</name>
<dbReference type="PANTHER" id="PTHR47700">
    <property type="entry name" value="V CHITINASE, PUTATIVE (AFU_ORTHOLOGUE AFUA_6G13720)-RELATED"/>
    <property type="match status" value="1"/>
</dbReference>
<evidence type="ECO:0000313" key="7">
    <source>
        <dbReference type="EMBL" id="RDH17061.1"/>
    </source>
</evidence>
<sequence length="949" mass="104265">MVSTTGDYRRVHSGVHAWAKASWVSNYDHVYASNTTFLERSTSTTTPSHPIQHIKSRDDACSYVTVASGDSCASLASKCGITAAELTDYNPSSSLCSTLTPGEVICCSDGLKPDLSSQPPSDGLCYSYTVVSGDNCALLASKYYIIMDEIEDYDTQTWGWMGLNGMIRPSNWSDISSLNPCPLNVCCDTWGLCGITPEFCLVSELITGAPGTAVNNINGCISNCGTAILNNDTVVNNELKVGYFEAYGVNCLCLAMNVSQFPSAYPNVYYVFGEITSDFNVDISGSEGQFIVFAVLRLFKCSVDFDWDYSDAPEIPGVPSGSSTDGLNYLSFLQTLRGLLLLNKTIFMAASALYWYLRGFPIANMSEVLDYNVYMTYDLYGQWDYNNSYVNPGCPTANYLRSHVNLTEAEYALAMISKAGVPAHKVADGITSYGRSFGMVEPSCTGPECLFTGPDSTASLGECTVAAGYISQAELERLSDNSWVAYITQDTKASRIDRYSSYGLGGVVEWASDLTNLVEGVEEAESNLKTTAAEEEFTAALSLSNYDISNFNTYNLSVLYTKLIGFDRCSADQRTQIYSGWQQSWKVMNYMYKVAKDGISFGEADAIDYLGPSLSNEKLQGNFKDIYLNLATIQPGWLPSWLDWKIAIRCDDPYYQCPCGSDSLTIAYAGQKDAKYQVAYINFCPKVWLHELLHIDWVAKADEYGSNVHVSDLKVGYRQTNRVMKWFGVYGPNYCKALARIGAVPSAYTIMNSDSLVLYALTKYVHNKLGAFPYRPLAPPPPQSVEIPMVSPKMLTVYPNGTGVEVPNTTLDDEAEWSPNEEVSVTTATATPTATWAIPIYAEENCAGDHYIVEGHNQDTTSNRCLLISDLRSTDTTSASCRWYSSGSDTYTSCDESSLTEPLSWQLSGTGAECTAFDNDSCNDNADQDAYTTSEGYHSYSERDLDKKT</sequence>
<dbReference type="PROSITE" id="PS51782">
    <property type="entry name" value="LYSM"/>
    <property type="match status" value="1"/>
</dbReference>
<dbReference type="EC" id="3.2.1.14" evidence="2"/>
<dbReference type="InterPro" id="IPR017853">
    <property type="entry name" value="GH"/>
</dbReference>
<dbReference type="Pfam" id="PF00187">
    <property type="entry name" value="Chitin_bind_1"/>
    <property type="match status" value="1"/>
</dbReference>
<dbReference type="InterPro" id="IPR001002">
    <property type="entry name" value="Chitin-bd_1"/>
</dbReference>
<dbReference type="SUPFAM" id="SSF57016">
    <property type="entry name" value="Plant lectins/antimicrobial peptides"/>
    <property type="match status" value="1"/>
</dbReference>
<dbReference type="GO" id="GO:0008061">
    <property type="term" value="F:chitin binding"/>
    <property type="evidence" value="ECO:0007669"/>
    <property type="project" value="UniProtKB-KW"/>
</dbReference>
<dbReference type="InterPro" id="IPR001223">
    <property type="entry name" value="Glyco_hydro18_cat"/>
</dbReference>
<dbReference type="AlphaFoldDB" id="A0A370BV89"/>
<evidence type="ECO:0000256" key="2">
    <source>
        <dbReference type="ARBA" id="ARBA00012729"/>
    </source>
</evidence>
<evidence type="ECO:0000256" key="4">
    <source>
        <dbReference type="ARBA" id="ARBA00023026"/>
    </source>
</evidence>
<dbReference type="PANTHER" id="PTHR47700:SF2">
    <property type="entry name" value="CHITINASE"/>
    <property type="match status" value="1"/>
</dbReference>
<dbReference type="SUPFAM" id="SSF51445">
    <property type="entry name" value="(Trans)glycosidases"/>
    <property type="match status" value="1"/>
</dbReference>
<proteinExistence type="inferred from homology"/>
<organism evidence="7 8">
    <name type="scientific">Aspergillus niger ATCC 13496</name>
    <dbReference type="NCBI Taxonomy" id="1353008"/>
    <lineage>
        <taxon>Eukaryota</taxon>
        <taxon>Fungi</taxon>
        <taxon>Dikarya</taxon>
        <taxon>Ascomycota</taxon>
        <taxon>Pezizomycotina</taxon>
        <taxon>Eurotiomycetes</taxon>
        <taxon>Eurotiomycetidae</taxon>
        <taxon>Eurotiales</taxon>
        <taxon>Aspergillaceae</taxon>
        <taxon>Aspergillus</taxon>
        <taxon>Aspergillus subgen. Circumdati</taxon>
    </lineage>
</organism>
<feature type="domain" description="LysM" evidence="6">
    <location>
        <begin position="62"/>
        <end position="107"/>
    </location>
</feature>
<dbReference type="Gene3D" id="3.10.50.10">
    <property type="match status" value="1"/>
</dbReference>